<dbReference type="InterPro" id="IPR052509">
    <property type="entry name" value="Metal_resp_DNA-bind_regulator"/>
</dbReference>
<dbReference type="EMBL" id="VIRS01000011">
    <property type="protein sequence ID" value="TQS43888.1"/>
    <property type="molecule type" value="Genomic_DNA"/>
</dbReference>
<dbReference type="Pfam" id="PF03551">
    <property type="entry name" value="PadR"/>
    <property type="match status" value="1"/>
</dbReference>
<dbReference type="PANTHER" id="PTHR33169:SF14">
    <property type="entry name" value="TRANSCRIPTIONAL REGULATOR RV3488"/>
    <property type="match status" value="1"/>
</dbReference>
<gene>
    <name evidence="2" type="ORF">FL583_17290</name>
</gene>
<feature type="domain" description="Transcription regulator PadR N-terminal" evidence="1">
    <location>
        <begin position="23"/>
        <end position="70"/>
    </location>
</feature>
<protein>
    <submittedName>
        <fullName evidence="2">PadR family transcriptional regulator</fullName>
    </submittedName>
</protein>
<dbReference type="InParanoid" id="A0A545ARD6"/>
<organism evidence="2 3">
    <name type="scientific">Cryptosporangium phraense</name>
    <dbReference type="NCBI Taxonomy" id="2593070"/>
    <lineage>
        <taxon>Bacteria</taxon>
        <taxon>Bacillati</taxon>
        <taxon>Actinomycetota</taxon>
        <taxon>Actinomycetes</taxon>
        <taxon>Cryptosporangiales</taxon>
        <taxon>Cryptosporangiaceae</taxon>
        <taxon>Cryptosporangium</taxon>
    </lineage>
</organism>
<keyword evidence="3" id="KW-1185">Reference proteome</keyword>
<dbReference type="OrthoDB" id="122286at2"/>
<evidence type="ECO:0000313" key="3">
    <source>
        <dbReference type="Proteomes" id="UP000317982"/>
    </source>
</evidence>
<dbReference type="Gene3D" id="1.10.10.10">
    <property type="entry name" value="Winged helix-like DNA-binding domain superfamily/Winged helix DNA-binding domain"/>
    <property type="match status" value="1"/>
</dbReference>
<reference evidence="2 3" key="1">
    <citation type="submission" date="2019-07" db="EMBL/GenBank/DDBJ databases">
        <title>Cryptosporangium phraense sp. nov., isolated from plant litter.</title>
        <authorList>
            <person name="Suriyachadkun C."/>
        </authorList>
    </citation>
    <scope>NUCLEOTIDE SEQUENCE [LARGE SCALE GENOMIC DNA]</scope>
    <source>
        <strain evidence="2 3">A-T 5661</strain>
    </source>
</reference>
<evidence type="ECO:0000313" key="2">
    <source>
        <dbReference type="EMBL" id="TQS43888.1"/>
    </source>
</evidence>
<sequence>MHVLLDANDDDPHWGLRICEQAKLGPGTVYPALDRLTVADWVSSTWEGEYSAPRPRRRLYQLTPEGRTAATAALQAKAAAKLHWRPAAAGGIA</sequence>
<name>A0A545ARD6_9ACTN</name>
<proteinExistence type="predicted"/>
<dbReference type="Proteomes" id="UP000317982">
    <property type="component" value="Unassembled WGS sequence"/>
</dbReference>
<dbReference type="AlphaFoldDB" id="A0A545ARD6"/>
<evidence type="ECO:0000259" key="1">
    <source>
        <dbReference type="Pfam" id="PF03551"/>
    </source>
</evidence>
<comment type="caution">
    <text evidence="2">The sequence shown here is derived from an EMBL/GenBank/DDBJ whole genome shotgun (WGS) entry which is preliminary data.</text>
</comment>
<dbReference type="InterPro" id="IPR005149">
    <property type="entry name" value="Tscrpt_reg_PadR_N"/>
</dbReference>
<dbReference type="SUPFAM" id="SSF46785">
    <property type="entry name" value="Winged helix' DNA-binding domain"/>
    <property type="match status" value="1"/>
</dbReference>
<accession>A0A545ARD6</accession>
<dbReference type="PANTHER" id="PTHR33169">
    <property type="entry name" value="PADR-FAMILY TRANSCRIPTIONAL REGULATOR"/>
    <property type="match status" value="1"/>
</dbReference>
<dbReference type="InterPro" id="IPR036390">
    <property type="entry name" value="WH_DNA-bd_sf"/>
</dbReference>
<dbReference type="InterPro" id="IPR036388">
    <property type="entry name" value="WH-like_DNA-bd_sf"/>
</dbReference>